<keyword evidence="2" id="KW-1185">Reference proteome</keyword>
<reference evidence="1 2" key="2">
    <citation type="submission" date="2018-11" db="EMBL/GenBank/DDBJ databases">
        <authorList>
            <consortium name="Pathogen Informatics"/>
        </authorList>
    </citation>
    <scope>NUCLEOTIDE SEQUENCE [LARGE SCALE GENOMIC DNA]</scope>
</reference>
<accession>A0A0R3QHE2</accession>
<evidence type="ECO:0000313" key="3">
    <source>
        <dbReference type="WBParaSite" id="BTMF_0000580701-mRNA-1"/>
    </source>
</evidence>
<evidence type="ECO:0000313" key="1">
    <source>
        <dbReference type="EMBL" id="VDO17644.1"/>
    </source>
</evidence>
<protein>
    <submittedName>
        <fullName evidence="3">Protein kinase domain-containing protein</fullName>
    </submittedName>
</protein>
<organism evidence="3">
    <name type="scientific">Brugia timori</name>
    <dbReference type="NCBI Taxonomy" id="42155"/>
    <lineage>
        <taxon>Eukaryota</taxon>
        <taxon>Metazoa</taxon>
        <taxon>Ecdysozoa</taxon>
        <taxon>Nematoda</taxon>
        <taxon>Chromadorea</taxon>
        <taxon>Rhabditida</taxon>
        <taxon>Spirurina</taxon>
        <taxon>Spiruromorpha</taxon>
        <taxon>Filarioidea</taxon>
        <taxon>Onchocercidae</taxon>
        <taxon>Brugia</taxon>
    </lineage>
</organism>
<reference evidence="3" key="1">
    <citation type="submission" date="2017-02" db="UniProtKB">
        <authorList>
            <consortium name="WormBaseParasite"/>
        </authorList>
    </citation>
    <scope>IDENTIFICATION</scope>
</reference>
<name>A0A0R3QHE2_9BILA</name>
<proteinExistence type="predicted"/>
<dbReference type="WBParaSite" id="BTMF_0000580701-mRNA-1">
    <property type="protein sequence ID" value="BTMF_0000580701-mRNA-1"/>
    <property type="gene ID" value="BTMF_0000580701"/>
</dbReference>
<dbReference type="EMBL" id="UZAG01005282">
    <property type="protein sequence ID" value="VDO17644.1"/>
    <property type="molecule type" value="Genomic_DNA"/>
</dbReference>
<dbReference type="Proteomes" id="UP000280834">
    <property type="component" value="Unassembled WGS sequence"/>
</dbReference>
<gene>
    <name evidence="1" type="ORF">BTMF_LOCUS5072</name>
</gene>
<evidence type="ECO:0000313" key="2">
    <source>
        <dbReference type="Proteomes" id="UP000280834"/>
    </source>
</evidence>
<sequence>MGNKTEESIYKDDRLKSINKMRRFQWSTYPLIQKNGIRNKKQKIKSEHDDQNNTQYGLRSMYKYGGQGIFGQITIIE</sequence>
<dbReference type="AlphaFoldDB" id="A0A0R3QHE2"/>